<gene>
    <name evidence="1" type="ORF">HTY61_01415</name>
</gene>
<reference evidence="1 2" key="1">
    <citation type="submission" date="2020-06" db="EMBL/GenBank/DDBJ databases">
        <title>Oricola thermophila sp. nov. isolated from a tidal sediments.</title>
        <authorList>
            <person name="Kwon K.K."/>
            <person name="Yang S.-H."/>
            <person name="Park M.-J."/>
        </authorList>
    </citation>
    <scope>NUCLEOTIDE SEQUENCE [LARGE SCALE GENOMIC DNA]</scope>
    <source>
        <strain evidence="1 2">MEBiC13590</strain>
    </source>
</reference>
<evidence type="ECO:0000313" key="2">
    <source>
        <dbReference type="Proteomes" id="UP000509367"/>
    </source>
</evidence>
<dbReference type="AlphaFoldDB" id="A0A6N1VDU6"/>
<accession>A0A6N1VDU6</accession>
<dbReference type="KEGG" id="orm:HTY61_01415"/>
<name>A0A6N1VDU6_9HYPH</name>
<evidence type="ECO:0008006" key="3">
    <source>
        <dbReference type="Google" id="ProtNLM"/>
    </source>
</evidence>
<dbReference type="RefSeq" id="WP_175275113.1">
    <property type="nucleotide sequence ID" value="NZ_CP054836.1"/>
</dbReference>
<protein>
    <recommendedName>
        <fullName evidence="3">DUF1127 domain-containing protein</fullName>
    </recommendedName>
</protein>
<dbReference type="EMBL" id="CP054836">
    <property type="protein sequence ID" value="QKV17217.1"/>
    <property type="molecule type" value="Genomic_DNA"/>
</dbReference>
<keyword evidence="2" id="KW-1185">Reference proteome</keyword>
<dbReference type="Proteomes" id="UP000509367">
    <property type="component" value="Chromosome"/>
</dbReference>
<sequence length="61" mass="6961">MTVKSKKGMIHNAFDAMVNARARQASSYVNGALLMLDDDTLKAYGYDRSELRRRPTAFYPF</sequence>
<organism evidence="1 2">
    <name type="scientific">Oricola thermophila</name>
    <dbReference type="NCBI Taxonomy" id="2742145"/>
    <lineage>
        <taxon>Bacteria</taxon>
        <taxon>Pseudomonadati</taxon>
        <taxon>Pseudomonadota</taxon>
        <taxon>Alphaproteobacteria</taxon>
        <taxon>Hyphomicrobiales</taxon>
        <taxon>Ahrensiaceae</taxon>
        <taxon>Oricola</taxon>
    </lineage>
</organism>
<evidence type="ECO:0000313" key="1">
    <source>
        <dbReference type="EMBL" id="QKV17217.1"/>
    </source>
</evidence>
<proteinExistence type="predicted"/>